<evidence type="ECO:0000256" key="2">
    <source>
        <dbReference type="ARBA" id="ARBA00022643"/>
    </source>
</evidence>
<dbReference type="GO" id="GO:0008726">
    <property type="term" value="F:alkanesulfonate monooxygenase activity"/>
    <property type="evidence" value="ECO:0007669"/>
    <property type="project" value="TreeGrafter"/>
</dbReference>
<dbReference type="PANTHER" id="PTHR42847:SF4">
    <property type="entry name" value="ALKANESULFONATE MONOOXYGENASE-RELATED"/>
    <property type="match status" value="1"/>
</dbReference>
<evidence type="ECO:0000313" key="6">
    <source>
        <dbReference type="EMBL" id="MDA0182966.1"/>
    </source>
</evidence>
<protein>
    <submittedName>
        <fullName evidence="6">LLM class flavin-dependent oxidoreductase</fullName>
    </submittedName>
</protein>
<dbReference type="Proteomes" id="UP001147653">
    <property type="component" value="Unassembled WGS sequence"/>
</dbReference>
<evidence type="ECO:0000256" key="3">
    <source>
        <dbReference type="ARBA" id="ARBA00023002"/>
    </source>
</evidence>
<dbReference type="AlphaFoldDB" id="A0A9X3NF57"/>
<dbReference type="GO" id="GO:0046306">
    <property type="term" value="P:alkanesulfonate catabolic process"/>
    <property type="evidence" value="ECO:0007669"/>
    <property type="project" value="TreeGrafter"/>
</dbReference>
<evidence type="ECO:0000313" key="7">
    <source>
        <dbReference type="Proteomes" id="UP001147653"/>
    </source>
</evidence>
<keyword evidence="1" id="KW-0285">Flavoprotein</keyword>
<dbReference type="InterPro" id="IPR036661">
    <property type="entry name" value="Luciferase-like_sf"/>
</dbReference>
<feature type="domain" description="Luciferase-like" evidence="5">
    <location>
        <begin position="16"/>
        <end position="195"/>
    </location>
</feature>
<dbReference type="RefSeq" id="WP_270027350.1">
    <property type="nucleotide sequence ID" value="NZ_JAPDDP010000044.1"/>
</dbReference>
<dbReference type="InterPro" id="IPR050172">
    <property type="entry name" value="SsuD_RutA_monooxygenase"/>
</dbReference>
<dbReference type="EMBL" id="JAPDDP010000044">
    <property type="protein sequence ID" value="MDA0182966.1"/>
    <property type="molecule type" value="Genomic_DNA"/>
</dbReference>
<gene>
    <name evidence="6" type="ORF">OJ997_21835</name>
</gene>
<keyword evidence="7" id="KW-1185">Reference proteome</keyword>
<dbReference type="SUPFAM" id="SSF51679">
    <property type="entry name" value="Bacterial luciferase-like"/>
    <property type="match status" value="1"/>
</dbReference>
<dbReference type="Gene3D" id="3.20.20.30">
    <property type="entry name" value="Luciferase-like domain"/>
    <property type="match status" value="1"/>
</dbReference>
<name>A0A9X3NF57_9ACTN</name>
<evidence type="ECO:0000256" key="1">
    <source>
        <dbReference type="ARBA" id="ARBA00022630"/>
    </source>
</evidence>
<accession>A0A9X3NF57</accession>
<evidence type="ECO:0000256" key="4">
    <source>
        <dbReference type="ARBA" id="ARBA00023033"/>
    </source>
</evidence>
<keyword evidence="3" id="KW-0560">Oxidoreductase</keyword>
<comment type="caution">
    <text evidence="6">The sequence shown here is derived from an EMBL/GenBank/DDBJ whole genome shotgun (WGS) entry which is preliminary data.</text>
</comment>
<dbReference type="Pfam" id="PF00296">
    <property type="entry name" value="Bac_luciferase"/>
    <property type="match status" value="1"/>
</dbReference>
<dbReference type="PANTHER" id="PTHR42847">
    <property type="entry name" value="ALKANESULFONATE MONOOXYGENASE"/>
    <property type="match status" value="1"/>
</dbReference>
<sequence>MKRAIFVAPFGELSEPRVVAELAQRTEAKGWDGFFVWDHVAYKPPVEKLADPWVTLAAVAMVTERVKIGPLITPLPRRRTHQLARETVSVDRLSGGRLILGVGIGSETTGEFDPERFGEEGDMRERARLLDEGLEQLVRYWEGEFEPRPVNGTIPVWVGGRWPRKKPLERAKRWQGFFPVETESPEDVHAMREALGEDFPVIIVNTPEVDPAPWFAAGATWVVTGFGPDPKLADVERAIDLGP</sequence>
<proteinExistence type="predicted"/>
<keyword evidence="4" id="KW-0503">Monooxygenase</keyword>
<reference evidence="6" key="1">
    <citation type="submission" date="2022-10" db="EMBL/GenBank/DDBJ databases">
        <title>The WGS of Solirubrobacter phytolaccae KCTC 29190.</title>
        <authorList>
            <person name="Jiang Z."/>
        </authorList>
    </citation>
    <scope>NUCLEOTIDE SEQUENCE</scope>
    <source>
        <strain evidence="6">KCTC 29190</strain>
    </source>
</reference>
<organism evidence="6 7">
    <name type="scientific">Solirubrobacter phytolaccae</name>
    <dbReference type="NCBI Taxonomy" id="1404360"/>
    <lineage>
        <taxon>Bacteria</taxon>
        <taxon>Bacillati</taxon>
        <taxon>Actinomycetota</taxon>
        <taxon>Thermoleophilia</taxon>
        <taxon>Solirubrobacterales</taxon>
        <taxon>Solirubrobacteraceae</taxon>
        <taxon>Solirubrobacter</taxon>
    </lineage>
</organism>
<keyword evidence="2" id="KW-0288">FMN</keyword>
<evidence type="ECO:0000259" key="5">
    <source>
        <dbReference type="Pfam" id="PF00296"/>
    </source>
</evidence>
<dbReference type="InterPro" id="IPR011251">
    <property type="entry name" value="Luciferase-like_dom"/>
</dbReference>